<dbReference type="EMBL" id="SOSA01000012">
    <property type="protein sequence ID" value="THC99728.1"/>
    <property type="molecule type" value="Genomic_DNA"/>
</dbReference>
<evidence type="ECO:0000313" key="2">
    <source>
        <dbReference type="Proteomes" id="UP000308092"/>
    </source>
</evidence>
<name>A0A4S3JW85_9EURO</name>
<dbReference type="Proteomes" id="UP000308092">
    <property type="component" value="Unassembled WGS sequence"/>
</dbReference>
<dbReference type="InterPro" id="IPR032675">
    <property type="entry name" value="LRR_dom_sf"/>
</dbReference>
<organism evidence="1 2">
    <name type="scientific">Aspergillus tanneri</name>
    <dbReference type="NCBI Taxonomy" id="1220188"/>
    <lineage>
        <taxon>Eukaryota</taxon>
        <taxon>Fungi</taxon>
        <taxon>Dikarya</taxon>
        <taxon>Ascomycota</taxon>
        <taxon>Pezizomycotina</taxon>
        <taxon>Eurotiomycetes</taxon>
        <taxon>Eurotiomycetidae</taxon>
        <taxon>Eurotiales</taxon>
        <taxon>Aspergillaceae</taxon>
        <taxon>Aspergillus</taxon>
        <taxon>Aspergillus subgen. Circumdati</taxon>
    </lineage>
</organism>
<sequence length="506" mass="57999">MDPPRRIDDLADELISDILSFLLGTEPVAYDPHDPSRGPNGHSRMAYGEKTELDRFRLVCRRFMLIGTPRKFPRFVLRFSRDGFQRVEDLLHMQLACHVRYFTYMVRPFYQGSGWTQVLSTVESEDRTISHIHKHRLHEQRYIVDRNHDLALLRRAIAAFPALQQVKLLRLQDEADERLLEYLRQHSLEENTRLDWESACSRAVSSLGLSLLESKCSSVRFVAPQICPEATARLLQAPTTTLSALGARLTSLDVTFHSRTDMTTSMETLSHVFYEFFQATKNLTALHLGFPANLPLDLSLERIFHRMQWKRLRTLSIQGWRLGSDEIISLIRRHRRPLRDLRLASVYLRTGSRWRDILSVLRDEMDLLERIDLREINYAAHFDADQPMNGHGHGGGGGDGIPSPDAPILSVVAQPTADPLPSATALNTDYLSFAPRGNTRRSFSDATLEKLRLLTVDDLGDNGVSVRRGQQIFWEAWVLSINYEVSPAEPYLYAIMIMFFIQVQTT</sequence>
<dbReference type="Gene3D" id="3.80.10.10">
    <property type="entry name" value="Ribonuclease Inhibitor"/>
    <property type="match status" value="1"/>
</dbReference>
<dbReference type="VEuPathDB" id="FungiDB:EYZ11_000778"/>
<gene>
    <name evidence="1" type="ORF">EYZ11_000778</name>
</gene>
<protein>
    <submittedName>
        <fullName evidence="1">Uncharacterized protein</fullName>
    </submittedName>
</protein>
<dbReference type="AlphaFoldDB" id="A0A4S3JW85"/>
<reference evidence="1 2" key="1">
    <citation type="submission" date="2019-03" db="EMBL/GenBank/DDBJ databases">
        <title>The genome sequence of a newly discovered highly antifungal drug resistant Aspergillus species, Aspergillus tanneri NIH 1004.</title>
        <authorList>
            <person name="Mounaud S."/>
            <person name="Singh I."/>
            <person name="Joardar V."/>
            <person name="Pakala S."/>
            <person name="Pakala S."/>
            <person name="Venepally P."/>
            <person name="Hoover J."/>
            <person name="Nierman W."/>
            <person name="Chung J."/>
            <person name="Losada L."/>
        </authorList>
    </citation>
    <scope>NUCLEOTIDE SEQUENCE [LARGE SCALE GENOMIC DNA]</scope>
    <source>
        <strain evidence="1 2">NIH1004</strain>
    </source>
</reference>
<keyword evidence="2" id="KW-1185">Reference proteome</keyword>
<dbReference type="STRING" id="1220188.A0A4S3JW85"/>
<proteinExistence type="predicted"/>
<comment type="caution">
    <text evidence="1">The sequence shown here is derived from an EMBL/GenBank/DDBJ whole genome shotgun (WGS) entry which is preliminary data.</text>
</comment>
<evidence type="ECO:0000313" key="1">
    <source>
        <dbReference type="EMBL" id="THC99728.1"/>
    </source>
</evidence>
<accession>A0A4S3JW85</accession>